<protein>
    <submittedName>
        <fullName evidence="2">Uncharacterized protein</fullName>
    </submittedName>
</protein>
<keyword evidence="3" id="KW-1185">Reference proteome</keyword>
<evidence type="ECO:0000256" key="1">
    <source>
        <dbReference type="SAM" id="MobiDB-lite"/>
    </source>
</evidence>
<sequence length="83" mass="8687">DVTHVEWQSSLPRAATPTQAVPDYPTTLTDLSVSVSSQDTSVSPATHSLPVHPSATPISTDMPIAAPSFLQASQCHKAHHSAS</sequence>
<feature type="region of interest" description="Disordered" evidence="1">
    <location>
        <begin position="1"/>
        <end position="62"/>
    </location>
</feature>
<reference evidence="2 3" key="1">
    <citation type="submission" date="2023-11" db="EMBL/GenBank/DDBJ databases">
        <title>Halocaridina rubra genome assembly.</title>
        <authorList>
            <person name="Smith C."/>
        </authorList>
    </citation>
    <scope>NUCLEOTIDE SEQUENCE [LARGE SCALE GENOMIC DNA]</scope>
    <source>
        <strain evidence="2">EP-1</strain>
        <tissue evidence="2">Whole</tissue>
    </source>
</reference>
<dbReference type="AlphaFoldDB" id="A0AAN8WRY9"/>
<evidence type="ECO:0000313" key="3">
    <source>
        <dbReference type="Proteomes" id="UP001381693"/>
    </source>
</evidence>
<feature type="compositionally biased region" description="Polar residues" evidence="1">
    <location>
        <begin position="1"/>
        <end position="19"/>
    </location>
</feature>
<feature type="compositionally biased region" description="Low complexity" evidence="1">
    <location>
        <begin position="26"/>
        <end position="43"/>
    </location>
</feature>
<accession>A0AAN8WRY9</accession>
<evidence type="ECO:0000313" key="2">
    <source>
        <dbReference type="EMBL" id="KAK7065209.1"/>
    </source>
</evidence>
<name>A0AAN8WRY9_HALRR</name>
<proteinExistence type="predicted"/>
<dbReference type="EMBL" id="JAXCGZ010020853">
    <property type="protein sequence ID" value="KAK7065209.1"/>
    <property type="molecule type" value="Genomic_DNA"/>
</dbReference>
<dbReference type="Proteomes" id="UP001381693">
    <property type="component" value="Unassembled WGS sequence"/>
</dbReference>
<feature type="non-terminal residue" evidence="2">
    <location>
        <position position="1"/>
    </location>
</feature>
<organism evidence="2 3">
    <name type="scientific">Halocaridina rubra</name>
    <name type="common">Hawaiian red shrimp</name>
    <dbReference type="NCBI Taxonomy" id="373956"/>
    <lineage>
        <taxon>Eukaryota</taxon>
        <taxon>Metazoa</taxon>
        <taxon>Ecdysozoa</taxon>
        <taxon>Arthropoda</taxon>
        <taxon>Crustacea</taxon>
        <taxon>Multicrustacea</taxon>
        <taxon>Malacostraca</taxon>
        <taxon>Eumalacostraca</taxon>
        <taxon>Eucarida</taxon>
        <taxon>Decapoda</taxon>
        <taxon>Pleocyemata</taxon>
        <taxon>Caridea</taxon>
        <taxon>Atyoidea</taxon>
        <taxon>Atyidae</taxon>
        <taxon>Halocaridina</taxon>
    </lineage>
</organism>
<gene>
    <name evidence="2" type="ORF">SK128_008018</name>
</gene>
<comment type="caution">
    <text evidence="2">The sequence shown here is derived from an EMBL/GenBank/DDBJ whole genome shotgun (WGS) entry which is preliminary data.</text>
</comment>